<protein>
    <submittedName>
        <fullName evidence="1">Uncharacterized protein</fullName>
    </submittedName>
</protein>
<name>A0AAE3QLI9_9BACT</name>
<evidence type="ECO:0000313" key="1">
    <source>
        <dbReference type="EMBL" id="MDJ1478959.1"/>
    </source>
</evidence>
<reference evidence="1" key="1">
    <citation type="submission" date="2023-05" db="EMBL/GenBank/DDBJ databases">
        <authorList>
            <person name="Zhang X."/>
        </authorList>
    </citation>
    <scope>NUCLEOTIDE SEQUENCE</scope>
    <source>
        <strain evidence="1">YF14B1</strain>
    </source>
</reference>
<dbReference type="EMBL" id="JASJOS010000001">
    <property type="protein sequence ID" value="MDJ1478959.1"/>
    <property type="molecule type" value="Genomic_DNA"/>
</dbReference>
<evidence type="ECO:0000313" key="2">
    <source>
        <dbReference type="Proteomes" id="UP001241110"/>
    </source>
</evidence>
<organism evidence="1 2">
    <name type="scientific">Xanthocytophaga flava</name>
    <dbReference type="NCBI Taxonomy" id="3048013"/>
    <lineage>
        <taxon>Bacteria</taxon>
        <taxon>Pseudomonadati</taxon>
        <taxon>Bacteroidota</taxon>
        <taxon>Cytophagia</taxon>
        <taxon>Cytophagales</taxon>
        <taxon>Rhodocytophagaceae</taxon>
        <taxon>Xanthocytophaga</taxon>
    </lineage>
</organism>
<gene>
    <name evidence="1" type="ORF">QNI16_00600</name>
</gene>
<proteinExistence type="predicted"/>
<dbReference type="AlphaFoldDB" id="A0AAE3QLI9"/>
<accession>A0AAE3QLI9</accession>
<dbReference type="RefSeq" id="WP_313974758.1">
    <property type="nucleotide sequence ID" value="NZ_JASJOS010000001.1"/>
</dbReference>
<dbReference type="Proteomes" id="UP001241110">
    <property type="component" value="Unassembled WGS sequence"/>
</dbReference>
<sequence>MGFQLKIFLFVLTVWGVGFQGIPKLKKTKLTDQITVSLPDDFHPMTDDEIAAKYFVSRKPTASFSSADRVADFSFNQTTTPGRQQDLAMLKDFFKSGIRSNFTKVDFIQEGVVQINERDFIVLEYTAELRDEDPNSANKGITRQYSYIVYTTIRNKVNVMAFNCPVQVREHWQPIAKEVMNSIKISGK</sequence>
<comment type="caution">
    <text evidence="1">The sequence shown here is derived from an EMBL/GenBank/DDBJ whole genome shotgun (WGS) entry which is preliminary data.</text>
</comment>